<gene>
    <name evidence="1" type="ORF">CEXT_202041</name>
</gene>
<organism evidence="1 2">
    <name type="scientific">Caerostris extrusa</name>
    <name type="common">Bark spider</name>
    <name type="synonym">Caerostris bankana</name>
    <dbReference type="NCBI Taxonomy" id="172846"/>
    <lineage>
        <taxon>Eukaryota</taxon>
        <taxon>Metazoa</taxon>
        <taxon>Ecdysozoa</taxon>
        <taxon>Arthropoda</taxon>
        <taxon>Chelicerata</taxon>
        <taxon>Arachnida</taxon>
        <taxon>Araneae</taxon>
        <taxon>Araneomorphae</taxon>
        <taxon>Entelegynae</taxon>
        <taxon>Araneoidea</taxon>
        <taxon>Araneidae</taxon>
        <taxon>Caerostris</taxon>
    </lineage>
</organism>
<reference evidence="1 2" key="1">
    <citation type="submission" date="2021-06" db="EMBL/GenBank/DDBJ databases">
        <title>Caerostris extrusa draft genome.</title>
        <authorList>
            <person name="Kono N."/>
            <person name="Arakawa K."/>
        </authorList>
    </citation>
    <scope>NUCLEOTIDE SEQUENCE [LARGE SCALE GENOMIC DNA]</scope>
</reference>
<proteinExistence type="predicted"/>
<name>A0AAV4MFD6_CAEEX</name>
<dbReference type="Proteomes" id="UP001054945">
    <property type="component" value="Unassembled WGS sequence"/>
</dbReference>
<protein>
    <submittedName>
        <fullName evidence="1">Uncharacterized protein</fullName>
    </submittedName>
</protein>
<sequence>MFCLPTAIIPQHNETDEYAERNPLVRPFRLTSVFEAYGEKQNERSRVRISRVLLHFMNSVRCKANIGLPDSDC</sequence>
<comment type="caution">
    <text evidence="1">The sequence shown here is derived from an EMBL/GenBank/DDBJ whole genome shotgun (WGS) entry which is preliminary data.</text>
</comment>
<evidence type="ECO:0000313" key="2">
    <source>
        <dbReference type="Proteomes" id="UP001054945"/>
    </source>
</evidence>
<dbReference type="AlphaFoldDB" id="A0AAV4MFD6"/>
<keyword evidence="2" id="KW-1185">Reference proteome</keyword>
<dbReference type="EMBL" id="BPLR01019723">
    <property type="protein sequence ID" value="GIX71116.1"/>
    <property type="molecule type" value="Genomic_DNA"/>
</dbReference>
<accession>A0AAV4MFD6</accession>
<evidence type="ECO:0000313" key="1">
    <source>
        <dbReference type="EMBL" id="GIX71116.1"/>
    </source>
</evidence>